<evidence type="ECO:0000313" key="2">
    <source>
        <dbReference type="Proteomes" id="UP000429232"/>
    </source>
</evidence>
<dbReference type="EMBL" id="CP066775">
    <property type="protein sequence ID" value="QQL50603.1"/>
    <property type="molecule type" value="Genomic_DNA"/>
</dbReference>
<protein>
    <submittedName>
        <fullName evidence="1">Uncharacterized protein</fullName>
    </submittedName>
</protein>
<dbReference type="Proteomes" id="UP000429232">
    <property type="component" value="Chromosome"/>
</dbReference>
<dbReference type="RefSeq" id="WP_157526488.1">
    <property type="nucleotide sequence ID" value="NZ_CP066775.1"/>
</dbReference>
<organism evidence="1 2">
    <name type="scientific">Mucilaginibacter ginkgonis</name>
    <dbReference type="NCBI Taxonomy" id="2682091"/>
    <lineage>
        <taxon>Bacteria</taxon>
        <taxon>Pseudomonadati</taxon>
        <taxon>Bacteroidota</taxon>
        <taxon>Sphingobacteriia</taxon>
        <taxon>Sphingobacteriales</taxon>
        <taxon>Sphingobacteriaceae</taxon>
        <taxon>Mucilaginibacter</taxon>
    </lineage>
</organism>
<name>A0A6I4IP94_9SPHI</name>
<sequence>MKLDILTQNLVENAANLIDQEGIPKDHVWSQHYFIVNEKEYPFKYLAYRALRIIGRTDIKFESNDPYRNYFKEALGYKMTYYEGGYNFFTLEELQYYNSVFNKPYRKDEPAHQVYPNKLYPLIAKVNYWAAQVATDGYKLKKDSNWLTAFSANIAPYMWPRVFKEEDKDIFFNVEVNAPNQFIGYKLDGYIKTKKELNDEQKGILWDFKNEIDWQWIKIKFSDVPNYTWERLIAETKAYIKAYDQHYDHLRKRLYKEKRLARITWNTNGWIKPSGRAGKALSKSHENDHGFGHEEWLFDTDQIIEKLKYGFLEPIHKFKSKYTGKVFDLSLFTRNSLNVTQYWVTTLKNVEVISPEEAAAVLQDYRDNGWFDQMKQDLKAVDLDGTMLDQWVKTDPTALINIKFNAAQLTDLPLQLIEVDNPDDIPADHYVLYHVDEKLTGKYEAKIKQPFSFGSGSMEADLKKRGKRKSYTTEREMEFRHNDLQEKLLLFLQDQYKSKEDVKRECTAYGGCRIDITRKTDTGYIFYEIKTYNNLLTSIRLGIGQLLEYNLFPQAQQAEQMILVSDQAATQEIRDYILHLKSFIKLNFSYMHFDPKLCKIISEI</sequence>
<proteinExistence type="predicted"/>
<evidence type="ECO:0000313" key="1">
    <source>
        <dbReference type="EMBL" id="QQL50603.1"/>
    </source>
</evidence>
<gene>
    <name evidence="1" type="ORF">GO620_003865</name>
</gene>
<dbReference type="KEGG" id="mgik:GO620_003865"/>
<keyword evidence="2" id="KW-1185">Reference proteome</keyword>
<reference evidence="1 2" key="1">
    <citation type="submission" date="2020-12" db="EMBL/GenBank/DDBJ databases">
        <title>HMF7856_wgs.fasta genome submission.</title>
        <authorList>
            <person name="Kang H."/>
            <person name="Kim H."/>
            <person name="Joh K."/>
        </authorList>
    </citation>
    <scope>NUCLEOTIDE SEQUENCE [LARGE SCALE GENOMIC DNA]</scope>
    <source>
        <strain evidence="1 2">HMF7856</strain>
    </source>
</reference>
<dbReference type="AlphaFoldDB" id="A0A6I4IP94"/>
<accession>A0A6I4IP94</accession>